<protein>
    <submittedName>
        <fullName evidence="1">Uncharacterized protein</fullName>
    </submittedName>
</protein>
<dbReference type="EMBL" id="JX649912">
    <property type="protein sequence ID" value="AGC72810.1"/>
    <property type="molecule type" value="Genomic_DNA"/>
</dbReference>
<name>L7W2E6_9BACT</name>
<dbReference type="AlphaFoldDB" id="L7W2E6"/>
<sequence length="215" mass="24857">MDYDHQPAYPRSSLDESDRLTALTYLRAIQAVHKQNRRRALASLHDLVRDGEPPAQPLHGRYHGQLLAFAIAPGVTAFADAVAARWRFWLGKTFDAPSRTGDDIYLRTLLRRLRLCWPTYRHYIADTPSTWRVFPFRTTLTASITYPTLPVLRLDYDLPLNPRLSVARTMDELVQLAPEIYVGRAFVHWWWGQWQPVAYFVLRPAAEADEDKTVP</sequence>
<accession>L7W2E6</accession>
<reference evidence="1" key="1">
    <citation type="submission" date="2012-09" db="EMBL/GenBank/DDBJ databases">
        <title>Metagenomic Characterization of a Microbial Community in Wastewater Detects High Levels of Antibiotic Resistance.</title>
        <authorList>
            <person name="Abrams M."/>
            <person name="Caldwell A."/>
            <person name="Vandaei E."/>
            <person name="Lee W."/>
            <person name="Perrott J."/>
            <person name="Khan S.Y."/>
            <person name="Ta J."/>
            <person name="Romero D."/>
            <person name="Nguyen V."/>
            <person name="Pourmand N."/>
            <person name="Ouverney C.C."/>
        </authorList>
    </citation>
    <scope>NUCLEOTIDE SEQUENCE</scope>
</reference>
<evidence type="ECO:0000313" key="1">
    <source>
        <dbReference type="EMBL" id="AGC72810.1"/>
    </source>
</evidence>
<organism evidence="1">
    <name type="scientific">uncultured bacterium A1Q1_fos_485</name>
    <dbReference type="NCBI Taxonomy" id="1256576"/>
    <lineage>
        <taxon>Bacteria</taxon>
        <taxon>environmental samples</taxon>
    </lineage>
</organism>
<proteinExistence type="predicted"/>